<dbReference type="Pfam" id="PF00226">
    <property type="entry name" value="DnaJ"/>
    <property type="match status" value="1"/>
</dbReference>
<feature type="transmembrane region" description="Helical" evidence="1">
    <location>
        <begin position="305"/>
        <end position="326"/>
    </location>
</feature>
<dbReference type="Gene3D" id="1.10.287.110">
    <property type="entry name" value="DnaJ domain"/>
    <property type="match status" value="1"/>
</dbReference>
<dbReference type="InterPro" id="IPR001623">
    <property type="entry name" value="DnaJ_domain"/>
</dbReference>
<dbReference type="PROSITE" id="PS00636">
    <property type="entry name" value="DNAJ_1"/>
    <property type="match status" value="1"/>
</dbReference>
<feature type="transmembrane region" description="Helical" evidence="1">
    <location>
        <begin position="282"/>
        <end position="299"/>
    </location>
</feature>
<keyword evidence="1" id="KW-0472">Membrane</keyword>
<feature type="transmembrane region" description="Helical" evidence="1">
    <location>
        <begin position="197"/>
        <end position="217"/>
    </location>
</feature>
<proteinExistence type="predicted"/>
<feature type="transmembrane region" description="Helical" evidence="1">
    <location>
        <begin position="110"/>
        <end position="128"/>
    </location>
</feature>
<dbReference type="EMBL" id="HBFR01015445">
    <property type="protein sequence ID" value="CAD8884038.1"/>
    <property type="molecule type" value="Transcribed_RNA"/>
</dbReference>
<dbReference type="AlphaFoldDB" id="A0A7S1BG38"/>
<dbReference type="SUPFAM" id="SSF46565">
    <property type="entry name" value="Chaperone J-domain"/>
    <property type="match status" value="1"/>
</dbReference>
<accession>A0A7S1BG38</accession>
<organism evidence="3">
    <name type="scientific">Corethron hystrix</name>
    <dbReference type="NCBI Taxonomy" id="216773"/>
    <lineage>
        <taxon>Eukaryota</taxon>
        <taxon>Sar</taxon>
        <taxon>Stramenopiles</taxon>
        <taxon>Ochrophyta</taxon>
        <taxon>Bacillariophyta</taxon>
        <taxon>Coscinodiscophyceae</taxon>
        <taxon>Corethrophycidae</taxon>
        <taxon>Corethrales</taxon>
        <taxon>Corethraceae</taxon>
        <taxon>Corethron</taxon>
    </lineage>
</organism>
<feature type="transmembrane region" description="Helical" evidence="1">
    <location>
        <begin position="419"/>
        <end position="444"/>
    </location>
</feature>
<keyword evidence="1" id="KW-1133">Transmembrane helix</keyword>
<evidence type="ECO:0000259" key="2">
    <source>
        <dbReference type="PROSITE" id="PS50076"/>
    </source>
</evidence>
<dbReference type="PROSITE" id="PS50076">
    <property type="entry name" value="DNAJ_2"/>
    <property type="match status" value="1"/>
</dbReference>
<dbReference type="CDD" id="cd06257">
    <property type="entry name" value="DnaJ"/>
    <property type="match status" value="1"/>
</dbReference>
<gene>
    <name evidence="3" type="ORF">CHYS00102_LOCUS11235</name>
</gene>
<dbReference type="PANTHER" id="PTHR45090">
    <property type="entry name" value="CHAPERONE PROTEIN DNAJ 20 CHLOROPLASTIC"/>
    <property type="match status" value="1"/>
</dbReference>
<feature type="transmembrane region" description="Helical" evidence="1">
    <location>
        <begin position="394"/>
        <end position="413"/>
    </location>
</feature>
<dbReference type="PANTHER" id="PTHR45090:SF4">
    <property type="entry name" value="J DOMAIN-CONTAINING PROTEIN"/>
    <property type="match status" value="1"/>
</dbReference>
<protein>
    <recommendedName>
        <fullName evidence="2">J domain-containing protein</fullName>
    </recommendedName>
</protein>
<evidence type="ECO:0000256" key="1">
    <source>
        <dbReference type="SAM" id="Phobius"/>
    </source>
</evidence>
<evidence type="ECO:0000313" key="3">
    <source>
        <dbReference type="EMBL" id="CAD8884038.1"/>
    </source>
</evidence>
<dbReference type="InterPro" id="IPR019396">
    <property type="entry name" value="TM_Fragile-X-F-assoc"/>
</dbReference>
<feature type="transmembrane region" description="Helical" evidence="1">
    <location>
        <begin position="140"/>
        <end position="160"/>
    </location>
</feature>
<dbReference type="InterPro" id="IPR053232">
    <property type="entry name" value="DnaJ_C/III_chloroplastic"/>
</dbReference>
<feature type="transmembrane region" description="Helical" evidence="1">
    <location>
        <begin position="172"/>
        <end position="191"/>
    </location>
</feature>
<dbReference type="SMART" id="SM00271">
    <property type="entry name" value="DnaJ"/>
    <property type="match status" value="1"/>
</dbReference>
<keyword evidence="1" id="KW-0812">Transmembrane</keyword>
<reference evidence="3" key="1">
    <citation type="submission" date="2021-01" db="EMBL/GenBank/DDBJ databases">
        <authorList>
            <person name="Corre E."/>
            <person name="Pelletier E."/>
            <person name="Niang G."/>
            <person name="Scheremetjew M."/>
            <person name="Finn R."/>
            <person name="Kale V."/>
            <person name="Holt S."/>
            <person name="Cochrane G."/>
            <person name="Meng A."/>
            <person name="Brown T."/>
            <person name="Cohen L."/>
        </authorList>
    </citation>
    <scope>NUCLEOTIDE SEQUENCE</scope>
    <source>
        <strain evidence="3">308</strain>
    </source>
</reference>
<name>A0A7S1BG38_9STRA</name>
<dbReference type="InterPro" id="IPR036869">
    <property type="entry name" value="J_dom_sf"/>
</dbReference>
<sequence length="451" mass="53115">MSRSGEKNETKDRKRKPNLESNNYYDILGVDRRKAGIENIRQAYIELSLKHHPDKIKQSTGVIATSEETTTFHRVKNAYEVLSDPARRIAYDLQYGVNERLVTCLDRMKFFTFLVILAIILFVQPILICLKIDDYYAYPWGIILLPIWFLNLLIQYLAISKILLEGTDKMKFFNIQLKIILALLFQLFLTLKLDEIWWQYPWSFIFAPLIILQFWRLALSIPSAYKNVTTIDEQEDLFGMPLEEISLSERKKMFRNNHVAPSTKSPEFIMLHDLKRNALGNVYKNSVVIAMIIMLVWRLDYGSHWSWWFISSPFWTIPTFTCYLTYNQVKFLRGKLDTNDYVLNSVEHNRNRSFGFDETTMEEANDSTFYDDEMGQEKLKVDYEESIKLMKITFFIHILYLIFFFLLILKVIGAKFPTIFVLVPLLFPMSIVLVYIVFTSCLLLSCNISLH</sequence>
<dbReference type="InterPro" id="IPR018253">
    <property type="entry name" value="DnaJ_domain_CS"/>
</dbReference>
<feature type="domain" description="J" evidence="2">
    <location>
        <begin position="23"/>
        <end position="95"/>
    </location>
</feature>
<dbReference type="PRINTS" id="PR00625">
    <property type="entry name" value="JDOMAIN"/>
</dbReference>
<dbReference type="Pfam" id="PF10269">
    <property type="entry name" value="Tmemb_185A"/>
    <property type="match status" value="1"/>
</dbReference>